<dbReference type="Pfam" id="PF00872">
    <property type="entry name" value="Transposase_mut"/>
    <property type="match status" value="1"/>
</dbReference>
<accession>A0ABS2CT81</accession>
<evidence type="ECO:0000256" key="5">
    <source>
        <dbReference type="ARBA" id="ARBA00023172"/>
    </source>
</evidence>
<evidence type="ECO:0000256" key="4">
    <source>
        <dbReference type="ARBA" id="ARBA00023125"/>
    </source>
</evidence>
<dbReference type="Proteomes" id="UP000759529">
    <property type="component" value="Unassembled WGS sequence"/>
</dbReference>
<evidence type="ECO:0000313" key="6">
    <source>
        <dbReference type="EMBL" id="MBM6497759.1"/>
    </source>
</evidence>
<gene>
    <name evidence="6" type="ORF">H9X54_000250</name>
</gene>
<protein>
    <submittedName>
        <fullName evidence="6">Transposase</fullName>
    </submittedName>
</protein>
<feature type="non-terminal residue" evidence="6">
    <location>
        <position position="62"/>
    </location>
</feature>
<organism evidence="6 7">
    <name type="scientific">Flavobacterium macrobrachii</name>
    <dbReference type="NCBI Taxonomy" id="591204"/>
    <lineage>
        <taxon>Bacteria</taxon>
        <taxon>Pseudomonadati</taxon>
        <taxon>Bacteroidota</taxon>
        <taxon>Flavobacteriia</taxon>
        <taxon>Flavobacteriales</taxon>
        <taxon>Flavobacteriaceae</taxon>
        <taxon>Flavobacterium</taxon>
    </lineage>
</organism>
<comment type="similarity">
    <text evidence="2">Belongs to the transposase mutator family.</text>
</comment>
<dbReference type="InterPro" id="IPR001207">
    <property type="entry name" value="Transposase_mutator"/>
</dbReference>
<name>A0ABS2CT81_9FLAO</name>
<comment type="function">
    <text evidence="1">Required for the transposition of the insertion element.</text>
</comment>
<proteinExistence type="inferred from homology"/>
<evidence type="ECO:0000256" key="3">
    <source>
        <dbReference type="ARBA" id="ARBA00022578"/>
    </source>
</evidence>
<evidence type="ECO:0000313" key="7">
    <source>
        <dbReference type="Proteomes" id="UP000759529"/>
    </source>
</evidence>
<keyword evidence="7" id="KW-1185">Reference proteome</keyword>
<keyword evidence="3" id="KW-0815">Transposition</keyword>
<evidence type="ECO:0000256" key="2">
    <source>
        <dbReference type="ARBA" id="ARBA00010961"/>
    </source>
</evidence>
<reference evidence="6 7" key="1">
    <citation type="submission" date="2021-02" db="EMBL/GenBank/DDBJ databases">
        <authorList>
            <person name="Jung H.S."/>
            <person name="Chun B.H."/>
            <person name="Jeon C.O."/>
        </authorList>
    </citation>
    <scope>NUCLEOTIDE SEQUENCE [LARGE SCALE GENOMIC DNA]</scope>
    <source>
        <strain evidence="6 7">LMG 25203</strain>
    </source>
</reference>
<keyword evidence="4" id="KW-0238">DNA-binding</keyword>
<evidence type="ECO:0000256" key="1">
    <source>
        <dbReference type="ARBA" id="ARBA00002190"/>
    </source>
</evidence>
<keyword evidence="5" id="KW-0233">DNA recombination</keyword>
<sequence>MSKFKKNQIYLQGFVYLSCATRTEVQLCLVHQMRNSAKYVTHTDLREVMKDLKVVYQAPSEQ</sequence>
<dbReference type="EMBL" id="JACSOD020000084">
    <property type="protein sequence ID" value="MBM6497759.1"/>
    <property type="molecule type" value="Genomic_DNA"/>
</dbReference>
<comment type="caution">
    <text evidence="6">The sequence shown here is derived from an EMBL/GenBank/DDBJ whole genome shotgun (WGS) entry which is preliminary data.</text>
</comment>